<dbReference type="GeneID" id="301681750"/>
<reference evidence="1 2" key="1">
    <citation type="journal article" date="2019" name="J Genomics">
        <title>The Draft Genome of a Hydrogen-producing Cyanobacterium, Arthrospira platensis NIES-46.</title>
        <authorList>
            <person name="Suzuki S."/>
            <person name="Yamaguchi H."/>
            <person name="Kawachi M."/>
        </authorList>
    </citation>
    <scope>NUCLEOTIDE SEQUENCE [LARGE SCALE GENOMIC DNA]</scope>
    <source>
        <strain evidence="1 2">NIES-46</strain>
    </source>
</reference>
<name>A0A5M3T478_LIMPL</name>
<comment type="caution">
    <text evidence="1">The sequence shown here is derived from an EMBL/GenBank/DDBJ whole genome shotgun (WGS) entry which is preliminary data.</text>
</comment>
<proteinExistence type="predicted"/>
<sequence length="149" mass="16778">MEHIANILPKLIPHTITAQNSLLYPVVENAIASSQIRLDRLPYAVRWHIPAHKYSQAQGFIQQLTQPAGGYNTTLSHGNWLNPREKNWVGEPIVLVKSYMTAAMLQRHLGAMVRGSYRMGRTLGEEAIALEIITNNTMLIIPTDRRISP</sequence>
<accession>A0A5M3T478</accession>
<protein>
    <submittedName>
        <fullName evidence="1">Uncharacterized protein</fullName>
    </submittedName>
</protein>
<keyword evidence="2" id="KW-1185">Reference proteome</keyword>
<dbReference type="RefSeq" id="WP_006617712.1">
    <property type="nucleotide sequence ID" value="NZ_BIMW01000038.1"/>
</dbReference>
<evidence type="ECO:0000313" key="2">
    <source>
        <dbReference type="Proteomes" id="UP000326169"/>
    </source>
</evidence>
<organism evidence="1 2">
    <name type="scientific">Limnospira platensis NIES-46</name>
    <dbReference type="NCBI Taxonomy" id="1236695"/>
    <lineage>
        <taxon>Bacteria</taxon>
        <taxon>Bacillati</taxon>
        <taxon>Cyanobacteriota</taxon>
        <taxon>Cyanophyceae</taxon>
        <taxon>Oscillatoriophycideae</taxon>
        <taxon>Oscillatoriales</taxon>
        <taxon>Sirenicapillariaceae</taxon>
        <taxon>Limnospira</taxon>
    </lineage>
</organism>
<gene>
    <name evidence="1" type="ORF">NIES46_08290</name>
</gene>
<evidence type="ECO:0000313" key="1">
    <source>
        <dbReference type="EMBL" id="GCE92788.1"/>
    </source>
</evidence>
<dbReference type="EMBL" id="BIMW01000038">
    <property type="protein sequence ID" value="GCE92788.1"/>
    <property type="molecule type" value="Genomic_DNA"/>
</dbReference>
<dbReference type="Proteomes" id="UP000326169">
    <property type="component" value="Unassembled WGS sequence"/>
</dbReference>